<accession>A0A223NTG2</accession>
<dbReference type="EMBL" id="CP022743">
    <property type="protein sequence ID" value="ASU33172.1"/>
    <property type="molecule type" value="Genomic_DNA"/>
</dbReference>
<gene>
    <name evidence="1" type="ORF">MuYL_1274</name>
</gene>
<reference evidence="1 2" key="1">
    <citation type="submission" date="2017-08" db="EMBL/GenBank/DDBJ databases">
        <title>Complete genome sequence of Mucilaginibacter sp. strain BJC16-A31.</title>
        <authorList>
            <consortium name="Henan University of Science and Technology"/>
            <person name="You X."/>
        </authorList>
    </citation>
    <scope>NUCLEOTIDE SEQUENCE [LARGE SCALE GENOMIC DNA]</scope>
    <source>
        <strain evidence="1 2">BJC16-A31</strain>
    </source>
</reference>
<name>A0A223NTG2_9SPHI</name>
<evidence type="ECO:0000313" key="1">
    <source>
        <dbReference type="EMBL" id="ASU33172.1"/>
    </source>
</evidence>
<sequence length="202" mass="23183">MNWIKKWMFCLLPFMLTLTTGFGQKTADTVVNYLGTGEIITINKLEYKLSWSAHPVDNYYKQEYIPVSEKPDQYKNMVLVEFLLIDTPAKNIVNLKAIEIVTRKKTDAVANFMLRQKPETGEYLLDFILSAGSGDKVSVVELNAYRYKNYTDKAGHKGVLLFALSRRAYGDDVMPFLKNLNNERHNITKDITKVDFPEVAVK</sequence>
<dbReference type="AlphaFoldDB" id="A0A223NTG2"/>
<dbReference type="OrthoDB" id="6057861at2"/>
<dbReference type="RefSeq" id="WP_157740643.1">
    <property type="nucleotide sequence ID" value="NZ_CP022743.1"/>
</dbReference>
<protein>
    <submittedName>
        <fullName evidence="1">Uncharacterized protein</fullName>
    </submittedName>
</protein>
<organism evidence="1 2">
    <name type="scientific">Mucilaginibacter xinganensis</name>
    <dbReference type="NCBI Taxonomy" id="1234841"/>
    <lineage>
        <taxon>Bacteria</taxon>
        <taxon>Pseudomonadati</taxon>
        <taxon>Bacteroidota</taxon>
        <taxon>Sphingobacteriia</taxon>
        <taxon>Sphingobacteriales</taxon>
        <taxon>Sphingobacteriaceae</taxon>
        <taxon>Mucilaginibacter</taxon>
    </lineage>
</organism>
<proteinExistence type="predicted"/>
<evidence type="ECO:0000313" key="2">
    <source>
        <dbReference type="Proteomes" id="UP000215002"/>
    </source>
</evidence>
<dbReference type="Proteomes" id="UP000215002">
    <property type="component" value="Chromosome"/>
</dbReference>
<dbReference type="KEGG" id="muc:MuYL_1274"/>
<keyword evidence="2" id="KW-1185">Reference proteome</keyword>